<protein>
    <submittedName>
        <fullName evidence="6">LysR family transcriptional regulator</fullName>
    </submittedName>
</protein>
<accession>A0A849K950</accession>
<dbReference type="Proteomes" id="UP000552954">
    <property type="component" value="Unassembled WGS sequence"/>
</dbReference>
<evidence type="ECO:0000256" key="1">
    <source>
        <dbReference type="ARBA" id="ARBA00009437"/>
    </source>
</evidence>
<proteinExistence type="inferred from homology"/>
<dbReference type="SUPFAM" id="SSF53850">
    <property type="entry name" value="Periplasmic binding protein-like II"/>
    <property type="match status" value="1"/>
</dbReference>
<dbReference type="InterPro" id="IPR036390">
    <property type="entry name" value="WH_DNA-bd_sf"/>
</dbReference>
<keyword evidence="2" id="KW-0805">Transcription regulation</keyword>
<dbReference type="GO" id="GO:0003700">
    <property type="term" value="F:DNA-binding transcription factor activity"/>
    <property type="evidence" value="ECO:0007669"/>
    <property type="project" value="InterPro"/>
</dbReference>
<evidence type="ECO:0000256" key="4">
    <source>
        <dbReference type="ARBA" id="ARBA00023163"/>
    </source>
</evidence>
<keyword evidence="4" id="KW-0804">Transcription</keyword>
<gene>
    <name evidence="6" type="ORF">HK415_00835</name>
</gene>
<evidence type="ECO:0000256" key="2">
    <source>
        <dbReference type="ARBA" id="ARBA00023015"/>
    </source>
</evidence>
<dbReference type="PANTHER" id="PTHR30537">
    <property type="entry name" value="HTH-TYPE TRANSCRIPTIONAL REGULATOR"/>
    <property type="match status" value="1"/>
</dbReference>
<dbReference type="EMBL" id="JABFCS010000001">
    <property type="protein sequence ID" value="NNU42016.1"/>
    <property type="molecule type" value="Genomic_DNA"/>
</dbReference>
<dbReference type="SUPFAM" id="SSF46785">
    <property type="entry name" value="Winged helix' DNA-binding domain"/>
    <property type="match status" value="1"/>
</dbReference>
<name>A0A849K950_9BURK</name>
<keyword evidence="3" id="KW-0238">DNA-binding</keyword>
<comment type="caution">
    <text evidence="6">The sequence shown here is derived from an EMBL/GenBank/DDBJ whole genome shotgun (WGS) entry which is preliminary data.</text>
</comment>
<dbReference type="Gene3D" id="1.10.10.10">
    <property type="entry name" value="Winged helix-like DNA-binding domain superfamily/Winged helix DNA-binding domain"/>
    <property type="match status" value="1"/>
</dbReference>
<organism evidence="6 7">
    <name type="scientific">Ramlibacter montanisoli</name>
    <dbReference type="NCBI Taxonomy" id="2732512"/>
    <lineage>
        <taxon>Bacteria</taxon>
        <taxon>Pseudomonadati</taxon>
        <taxon>Pseudomonadota</taxon>
        <taxon>Betaproteobacteria</taxon>
        <taxon>Burkholderiales</taxon>
        <taxon>Comamonadaceae</taxon>
        <taxon>Ramlibacter</taxon>
    </lineage>
</organism>
<dbReference type="InterPro" id="IPR005119">
    <property type="entry name" value="LysR_subst-bd"/>
</dbReference>
<dbReference type="GO" id="GO:0006351">
    <property type="term" value="P:DNA-templated transcription"/>
    <property type="evidence" value="ECO:0007669"/>
    <property type="project" value="TreeGrafter"/>
</dbReference>
<dbReference type="InterPro" id="IPR058163">
    <property type="entry name" value="LysR-type_TF_proteobact-type"/>
</dbReference>
<reference evidence="6 7" key="2">
    <citation type="submission" date="2020-06" db="EMBL/GenBank/DDBJ databases">
        <title>Ramlibacter rhizophilus sp. nov., isolated from rhizosphere soil of national flower Mugunghwa from South Korea.</title>
        <authorList>
            <person name="Zheng-Fei Y."/>
            <person name="Huan T."/>
        </authorList>
    </citation>
    <scope>NUCLEOTIDE SEQUENCE [LARGE SCALE GENOMIC DNA]</scope>
    <source>
        <strain evidence="6 7">B156</strain>
    </source>
</reference>
<feature type="domain" description="HTH lysR-type" evidence="5">
    <location>
        <begin position="1"/>
        <end position="59"/>
    </location>
</feature>
<dbReference type="AlphaFoldDB" id="A0A849K950"/>
<evidence type="ECO:0000313" key="7">
    <source>
        <dbReference type="Proteomes" id="UP000552954"/>
    </source>
</evidence>
<dbReference type="Pfam" id="PF03466">
    <property type="entry name" value="LysR_substrate"/>
    <property type="match status" value="1"/>
</dbReference>
<dbReference type="PANTHER" id="PTHR30537:SF17">
    <property type="entry name" value="LYSR-FAMILY REGULATORY PROTEIN"/>
    <property type="match status" value="1"/>
</dbReference>
<dbReference type="GO" id="GO:0043565">
    <property type="term" value="F:sequence-specific DNA binding"/>
    <property type="evidence" value="ECO:0007669"/>
    <property type="project" value="TreeGrafter"/>
</dbReference>
<dbReference type="FunFam" id="1.10.10.10:FF:000001">
    <property type="entry name" value="LysR family transcriptional regulator"/>
    <property type="match status" value="1"/>
</dbReference>
<comment type="similarity">
    <text evidence="1">Belongs to the LysR transcriptional regulatory family.</text>
</comment>
<dbReference type="Gene3D" id="3.40.190.290">
    <property type="match status" value="1"/>
</dbReference>
<evidence type="ECO:0000313" key="6">
    <source>
        <dbReference type="EMBL" id="NNU42016.1"/>
    </source>
</evidence>
<reference evidence="6 7" key="1">
    <citation type="submission" date="2020-05" db="EMBL/GenBank/DDBJ databases">
        <authorList>
            <person name="Khan S.A."/>
            <person name="Jeon C.O."/>
            <person name="Chun B.H."/>
        </authorList>
    </citation>
    <scope>NUCLEOTIDE SEQUENCE [LARGE SCALE GENOMIC DNA]</scope>
    <source>
        <strain evidence="6 7">B156</strain>
    </source>
</reference>
<sequence length="304" mass="33614">MDRFFAMSAFVRVVEAGSFTKASETMDLPKPTVTRLIQGLERELRVRLLDRTTRSVTVTAEGATYYERVVRLLADLSDIESTAKQSIARPSGRLRVDVATAIATSVLIPALPEFYRSYPEIELDLGITNRYVDLVADNVDCAVRVGAVEEQFVVARRVGEFRFVTCASPGYLSAFGTPAAPGDLDGKHRLLGLVSTRTGKAIPFRFQRRAEDIEIAPHPRLSVDDTNAYLAAGLAGLGILQAPAYMVEPAMRAGQLVAVLQDWTTPAVPVHVLYRPNRFLGAKVRVFIDWTVALFERNHHLKLD</sequence>
<dbReference type="Pfam" id="PF00126">
    <property type="entry name" value="HTH_1"/>
    <property type="match status" value="1"/>
</dbReference>
<evidence type="ECO:0000256" key="3">
    <source>
        <dbReference type="ARBA" id="ARBA00023125"/>
    </source>
</evidence>
<dbReference type="CDD" id="cd08472">
    <property type="entry name" value="PBP2_CrgA_like_3"/>
    <property type="match status" value="1"/>
</dbReference>
<dbReference type="PROSITE" id="PS50931">
    <property type="entry name" value="HTH_LYSR"/>
    <property type="match status" value="1"/>
</dbReference>
<dbReference type="InterPro" id="IPR036388">
    <property type="entry name" value="WH-like_DNA-bd_sf"/>
</dbReference>
<dbReference type="RefSeq" id="WP_171556424.1">
    <property type="nucleotide sequence ID" value="NZ_JABFCS010000001.1"/>
</dbReference>
<keyword evidence="7" id="KW-1185">Reference proteome</keyword>
<evidence type="ECO:0000259" key="5">
    <source>
        <dbReference type="PROSITE" id="PS50931"/>
    </source>
</evidence>
<dbReference type="InterPro" id="IPR000847">
    <property type="entry name" value="LysR_HTH_N"/>
</dbReference>